<evidence type="ECO:0000256" key="3">
    <source>
        <dbReference type="ARBA" id="ARBA00022475"/>
    </source>
</evidence>
<comment type="caution">
    <text evidence="9">The sequence shown here is derived from an EMBL/GenBank/DDBJ whole genome shotgun (WGS) entry which is preliminary data.</text>
</comment>
<feature type="transmembrane region" description="Helical" evidence="7">
    <location>
        <begin position="430"/>
        <end position="448"/>
    </location>
</feature>
<evidence type="ECO:0000259" key="8">
    <source>
        <dbReference type="PROSITE" id="PS50850"/>
    </source>
</evidence>
<feature type="domain" description="Major facilitator superfamily (MFS) profile" evidence="8">
    <location>
        <begin position="58"/>
        <end position="455"/>
    </location>
</feature>
<feature type="transmembrane region" description="Helical" evidence="7">
    <location>
        <begin position="336"/>
        <end position="357"/>
    </location>
</feature>
<dbReference type="InterPro" id="IPR036259">
    <property type="entry name" value="MFS_trans_sf"/>
</dbReference>
<dbReference type="PANTHER" id="PTHR43266:SF9">
    <property type="entry name" value="PERMEASE, MAJOR FACILITATOR SUPERFAMILY-RELATED"/>
    <property type="match status" value="1"/>
</dbReference>
<evidence type="ECO:0000256" key="4">
    <source>
        <dbReference type="ARBA" id="ARBA00022692"/>
    </source>
</evidence>
<reference evidence="9" key="2">
    <citation type="submission" date="2013-11" db="EMBL/GenBank/DDBJ databases">
        <title>Draft genome sequence of Anaerostipes caccae (DSM 14662).</title>
        <authorList>
            <person name="Sudarsanam P."/>
            <person name="Ley R."/>
            <person name="Guruge J."/>
            <person name="Turnbaugh P.J."/>
            <person name="Mahowald M."/>
            <person name="Liep D."/>
            <person name="Gordon J."/>
        </authorList>
    </citation>
    <scope>NUCLEOTIDE SEQUENCE</scope>
    <source>
        <strain evidence="9">DSM 14662</strain>
    </source>
</reference>
<feature type="transmembrane region" description="Helical" evidence="7">
    <location>
        <begin position="127"/>
        <end position="160"/>
    </location>
</feature>
<dbReference type="EMBL" id="ABAX03000005">
    <property type="protein sequence ID" value="EDR98788.1"/>
    <property type="molecule type" value="Genomic_DNA"/>
</dbReference>
<sequence>MNLTENSWKKKADSFILRLDSYSPVLEIGENYKFFYQFYIPTECMKGVFMKDKLFTRDFSLVVIGQIISLFGNSILRFALPLYLLNETGSASLFGIVTACSFIPMILLSPAGGIVADRINKRNIMVILDYATSALILLFTAALGHVSLVMLLVITLMILYGIQGAYQPAVQASLPALLTPDRLLSGNAVINQVNALANLIGPVAGGALYGFYGIRPILYVSIICFIFSATMELFIHIPFKKPKKGTSVFAVVKQDLSESFRFIRTEQPVIGKGILIVCAFNLFLSALLIVGLPVIITQFLHMSSQLYGYAQGALALGGLLGGILTGVFAKRLNIQGVHVLLLLSGASLLPIGLVLNLDVPPMAAYIVITLCSFFMMACSTMFTVQMLSFVQALTPHHLIGKVISCIMALSMCSQPLGQAVYGVLFDVLKSQSYFAVYGACLICCLISWESRKIFRTIPLAEPAAE</sequence>
<dbReference type="AlphaFoldDB" id="B0MBB3"/>
<dbReference type="eggNOG" id="COG2271">
    <property type="taxonomic scope" value="Bacteria"/>
</dbReference>
<evidence type="ECO:0000256" key="6">
    <source>
        <dbReference type="ARBA" id="ARBA00023136"/>
    </source>
</evidence>
<accession>B0MBB3</accession>
<dbReference type="SUPFAM" id="SSF103473">
    <property type="entry name" value="MFS general substrate transporter"/>
    <property type="match status" value="1"/>
</dbReference>
<evidence type="ECO:0000256" key="2">
    <source>
        <dbReference type="ARBA" id="ARBA00022448"/>
    </source>
</evidence>
<protein>
    <submittedName>
        <fullName evidence="9">Transporter, major facilitator family protein</fullName>
    </submittedName>
</protein>
<organism evidence="9 10">
    <name type="scientific">Anaerostipes caccae (strain DSM 14662 / CCUG 47493 / JCM 13470 / NCIMB 13811 / L1-92)</name>
    <dbReference type="NCBI Taxonomy" id="411490"/>
    <lineage>
        <taxon>Bacteria</taxon>
        <taxon>Bacillati</taxon>
        <taxon>Bacillota</taxon>
        <taxon>Clostridia</taxon>
        <taxon>Lachnospirales</taxon>
        <taxon>Lachnospiraceae</taxon>
        <taxon>Anaerostipes</taxon>
    </lineage>
</organism>
<keyword evidence="6 7" id="KW-0472">Membrane</keyword>
<feature type="transmembrane region" description="Helical" evidence="7">
    <location>
        <begin position="92"/>
        <end position="115"/>
    </location>
</feature>
<keyword evidence="5 7" id="KW-1133">Transmembrane helix</keyword>
<evidence type="ECO:0000313" key="10">
    <source>
        <dbReference type="Proteomes" id="UP000004935"/>
    </source>
</evidence>
<feature type="transmembrane region" description="Helical" evidence="7">
    <location>
        <begin position="363"/>
        <end position="390"/>
    </location>
</feature>
<reference evidence="9" key="1">
    <citation type="submission" date="2007-11" db="EMBL/GenBank/DDBJ databases">
        <authorList>
            <person name="Fulton L."/>
            <person name="Clifton S."/>
            <person name="Fulton B."/>
            <person name="Xu J."/>
            <person name="Minx P."/>
            <person name="Pepin K.H."/>
            <person name="Johnson M."/>
            <person name="Thiruvilangam P."/>
            <person name="Bhonagiri V."/>
            <person name="Nash W.E."/>
            <person name="Mardis E.R."/>
            <person name="Wilson R.K."/>
        </authorList>
    </citation>
    <scope>NUCLEOTIDE SEQUENCE [LARGE SCALE GENOMIC DNA]</scope>
    <source>
        <strain evidence="9">DSM 14662</strain>
    </source>
</reference>
<feature type="transmembrane region" description="Helical" evidence="7">
    <location>
        <begin position="217"/>
        <end position="235"/>
    </location>
</feature>
<name>B0MBB3_ANACD</name>
<keyword evidence="2" id="KW-0813">Transport</keyword>
<evidence type="ECO:0000256" key="5">
    <source>
        <dbReference type="ARBA" id="ARBA00022989"/>
    </source>
</evidence>
<dbReference type="Pfam" id="PF07690">
    <property type="entry name" value="MFS_1"/>
    <property type="match status" value="1"/>
</dbReference>
<gene>
    <name evidence="9" type="ORF">ANACAC_00840</name>
</gene>
<evidence type="ECO:0000256" key="7">
    <source>
        <dbReference type="SAM" id="Phobius"/>
    </source>
</evidence>
<keyword evidence="10" id="KW-1185">Reference proteome</keyword>
<dbReference type="CDD" id="cd06173">
    <property type="entry name" value="MFS_MefA_like"/>
    <property type="match status" value="1"/>
</dbReference>
<proteinExistence type="predicted"/>
<evidence type="ECO:0000256" key="1">
    <source>
        <dbReference type="ARBA" id="ARBA00004651"/>
    </source>
</evidence>
<dbReference type="Proteomes" id="UP000004935">
    <property type="component" value="Unassembled WGS sequence"/>
</dbReference>
<feature type="transmembrane region" description="Helical" evidence="7">
    <location>
        <begin position="59"/>
        <end position="80"/>
    </location>
</feature>
<feature type="transmembrane region" description="Helical" evidence="7">
    <location>
        <begin position="306"/>
        <end position="329"/>
    </location>
</feature>
<dbReference type="Gene3D" id="1.20.1250.20">
    <property type="entry name" value="MFS general substrate transporter like domains"/>
    <property type="match status" value="1"/>
</dbReference>
<keyword evidence="3" id="KW-1003">Cell membrane</keyword>
<dbReference type="PROSITE" id="PS50850">
    <property type="entry name" value="MFS"/>
    <property type="match status" value="1"/>
</dbReference>
<dbReference type="GO" id="GO:0022857">
    <property type="term" value="F:transmembrane transporter activity"/>
    <property type="evidence" value="ECO:0007669"/>
    <property type="project" value="InterPro"/>
</dbReference>
<evidence type="ECO:0000313" key="9">
    <source>
        <dbReference type="EMBL" id="EDR98788.1"/>
    </source>
</evidence>
<dbReference type="PANTHER" id="PTHR43266">
    <property type="entry name" value="MACROLIDE-EFFLUX PROTEIN"/>
    <property type="match status" value="1"/>
</dbReference>
<dbReference type="InterPro" id="IPR011701">
    <property type="entry name" value="MFS"/>
</dbReference>
<feature type="transmembrane region" description="Helical" evidence="7">
    <location>
        <begin position="274"/>
        <end position="300"/>
    </location>
</feature>
<dbReference type="HOGENOM" id="CLU_034180_16_3_9"/>
<comment type="subcellular location">
    <subcellularLocation>
        <location evidence="1">Cell membrane</location>
        <topology evidence="1">Multi-pass membrane protein</topology>
    </subcellularLocation>
</comment>
<dbReference type="GO" id="GO:0005886">
    <property type="term" value="C:plasma membrane"/>
    <property type="evidence" value="ECO:0007669"/>
    <property type="project" value="UniProtKB-SubCell"/>
</dbReference>
<keyword evidence="4 7" id="KW-0812">Transmembrane</keyword>
<dbReference type="InterPro" id="IPR020846">
    <property type="entry name" value="MFS_dom"/>
</dbReference>
<dbReference type="STRING" id="411490.ANACAC_00840"/>